<dbReference type="EMBL" id="SMFX01000001">
    <property type="protein sequence ID" value="TCK18912.1"/>
    <property type="molecule type" value="Genomic_DNA"/>
</dbReference>
<name>A0A4R1HNR2_9GAMM</name>
<keyword evidence="6 11" id="KW-0159">Chromosome partition</keyword>
<keyword evidence="4 11" id="KW-0963">Cytoplasm</keyword>
<evidence type="ECO:0000256" key="5">
    <source>
        <dbReference type="ARBA" id="ARBA00022618"/>
    </source>
</evidence>
<dbReference type="Gene3D" id="1.10.443.10">
    <property type="entry name" value="Intergrase catalytic core"/>
    <property type="match status" value="1"/>
</dbReference>
<evidence type="ECO:0000256" key="4">
    <source>
        <dbReference type="ARBA" id="ARBA00022490"/>
    </source>
</evidence>
<dbReference type="GO" id="GO:0009037">
    <property type="term" value="F:tyrosine-based site-specific recombinase activity"/>
    <property type="evidence" value="ECO:0007669"/>
    <property type="project" value="UniProtKB-UniRule"/>
</dbReference>
<dbReference type="InterPro" id="IPR050090">
    <property type="entry name" value="Tyrosine_recombinase_XerCD"/>
</dbReference>
<feature type="domain" description="Tyr recombinase" evidence="12">
    <location>
        <begin position="122"/>
        <end position="305"/>
    </location>
</feature>
<evidence type="ECO:0000313" key="15">
    <source>
        <dbReference type="Proteomes" id="UP000295707"/>
    </source>
</evidence>
<evidence type="ECO:0000256" key="2">
    <source>
        <dbReference type="ARBA" id="ARBA00010450"/>
    </source>
</evidence>
<evidence type="ECO:0000256" key="11">
    <source>
        <dbReference type="HAMAP-Rule" id="MF_01807"/>
    </source>
</evidence>
<feature type="active site" evidence="11">
    <location>
        <position position="260"/>
    </location>
</feature>
<feature type="active site" evidence="11">
    <location>
        <position position="257"/>
    </location>
</feature>
<feature type="active site" evidence="11">
    <location>
        <position position="186"/>
    </location>
</feature>
<dbReference type="InterPro" id="IPR044068">
    <property type="entry name" value="CB"/>
</dbReference>
<sequence>MPASLSGTEPAVPGSEADNAVIERFVDALWVENGLSENTLAAYRRDLAGFAGWLKTQGVPLADAGALELNAYLSAQYRSGRKLRSNARLLSTMRRFYRYLVREGRRKDDPTASIPSPKMDRPLPHTLSERQVEQLLAAPDTDQPIGIRDRAMLELLYASGLRVSELVSLTADRINLNQGVVKVLGKGNKERLVPVGDEALRWMARYLEASRPVLLRGASVEPVFVSRKASAMTRQAFWYRIRQYALKVKISTHLSPHTLRHAFATHLVNHGADLRVVQMLLGHSDLSTTQIYTHVARERLRQLHERHHPRG</sequence>
<dbReference type="GO" id="GO:0007059">
    <property type="term" value="P:chromosome segregation"/>
    <property type="evidence" value="ECO:0007669"/>
    <property type="project" value="UniProtKB-UniRule"/>
</dbReference>
<protein>
    <recommendedName>
        <fullName evidence="3 11">Tyrosine recombinase XerD</fullName>
    </recommendedName>
</protein>
<dbReference type="Proteomes" id="UP000295707">
    <property type="component" value="Unassembled WGS sequence"/>
</dbReference>
<dbReference type="HAMAP" id="MF_01807">
    <property type="entry name" value="Recomb_XerD"/>
    <property type="match status" value="1"/>
</dbReference>
<dbReference type="InterPro" id="IPR023009">
    <property type="entry name" value="Tyrosine_recombinase_XerC/XerD"/>
</dbReference>
<reference evidence="14 15" key="1">
    <citation type="submission" date="2019-03" db="EMBL/GenBank/DDBJ databases">
        <title>Genomic Encyclopedia of Type Strains, Phase IV (KMG-IV): sequencing the most valuable type-strain genomes for metagenomic binning, comparative biology and taxonomic classification.</title>
        <authorList>
            <person name="Goeker M."/>
        </authorList>
    </citation>
    <scope>NUCLEOTIDE SEQUENCE [LARGE SCALE GENOMIC DNA]</scope>
    <source>
        <strain evidence="14 15">DSM 19610</strain>
    </source>
</reference>
<dbReference type="InterPro" id="IPR010998">
    <property type="entry name" value="Integrase_recombinase_N"/>
</dbReference>
<evidence type="ECO:0000256" key="1">
    <source>
        <dbReference type="ARBA" id="ARBA00004496"/>
    </source>
</evidence>
<evidence type="ECO:0000256" key="10">
    <source>
        <dbReference type="ARBA" id="ARBA00023306"/>
    </source>
</evidence>
<feature type="active site" evidence="11">
    <location>
        <position position="283"/>
    </location>
</feature>
<dbReference type="InterPro" id="IPR002104">
    <property type="entry name" value="Integrase_catalytic"/>
</dbReference>
<dbReference type="InterPro" id="IPR013762">
    <property type="entry name" value="Integrase-like_cat_sf"/>
</dbReference>
<dbReference type="OrthoDB" id="9801717at2"/>
<dbReference type="SUPFAM" id="SSF47823">
    <property type="entry name" value="lambda integrase-like, N-terminal domain"/>
    <property type="match status" value="1"/>
</dbReference>
<comment type="function">
    <text evidence="11">Site-specific tyrosine recombinase, which acts by catalyzing the cutting and rejoining of the recombining DNA molecules. The XerC-XerD complex is essential to convert dimers of the bacterial chromosome into monomers to permit their segregation at cell division. It also contributes to the segregational stability of plasmids.</text>
</comment>
<evidence type="ECO:0000256" key="6">
    <source>
        <dbReference type="ARBA" id="ARBA00022829"/>
    </source>
</evidence>
<comment type="subunit">
    <text evidence="11">Forms a cyclic heterotetrameric complex composed of two molecules of XerC and two molecules of XerD.</text>
</comment>
<keyword evidence="10 11" id="KW-0131">Cell cycle</keyword>
<feature type="active site" description="O-(3'-phospho-DNA)-tyrosine intermediate" evidence="11">
    <location>
        <position position="292"/>
    </location>
</feature>
<feature type="domain" description="Core-binding (CB)" evidence="13">
    <location>
        <begin position="16"/>
        <end position="101"/>
    </location>
</feature>
<evidence type="ECO:0000259" key="12">
    <source>
        <dbReference type="PROSITE" id="PS51898"/>
    </source>
</evidence>
<dbReference type="Pfam" id="PF02899">
    <property type="entry name" value="Phage_int_SAM_1"/>
    <property type="match status" value="1"/>
</dbReference>
<keyword evidence="9 11" id="KW-0233">DNA recombination</keyword>
<dbReference type="InterPro" id="IPR011010">
    <property type="entry name" value="DNA_brk_join_enz"/>
</dbReference>
<comment type="subcellular location">
    <subcellularLocation>
        <location evidence="1 11">Cytoplasm</location>
    </subcellularLocation>
</comment>
<dbReference type="SUPFAM" id="SSF56349">
    <property type="entry name" value="DNA breaking-rejoining enzymes"/>
    <property type="match status" value="1"/>
</dbReference>
<keyword evidence="5 11" id="KW-0132">Cell division</keyword>
<dbReference type="PANTHER" id="PTHR30349">
    <property type="entry name" value="PHAGE INTEGRASE-RELATED"/>
    <property type="match status" value="1"/>
</dbReference>
<evidence type="ECO:0000256" key="7">
    <source>
        <dbReference type="ARBA" id="ARBA00022908"/>
    </source>
</evidence>
<organism evidence="14 15">
    <name type="scientific">Thiogranum longum</name>
    <dbReference type="NCBI Taxonomy" id="1537524"/>
    <lineage>
        <taxon>Bacteria</taxon>
        <taxon>Pseudomonadati</taxon>
        <taxon>Pseudomonadota</taxon>
        <taxon>Gammaproteobacteria</taxon>
        <taxon>Chromatiales</taxon>
        <taxon>Ectothiorhodospiraceae</taxon>
        <taxon>Thiogranum</taxon>
    </lineage>
</organism>
<dbReference type="InterPro" id="IPR004107">
    <property type="entry name" value="Integrase_SAM-like_N"/>
</dbReference>
<dbReference type="NCBIfam" id="NF001399">
    <property type="entry name" value="PRK00283.1"/>
    <property type="match status" value="1"/>
</dbReference>
<dbReference type="GO" id="GO:0005737">
    <property type="term" value="C:cytoplasm"/>
    <property type="evidence" value="ECO:0007669"/>
    <property type="project" value="UniProtKB-SubCell"/>
</dbReference>
<gene>
    <name evidence="11" type="primary">xerD</name>
    <name evidence="14" type="ORF">DFR30_2200</name>
</gene>
<dbReference type="PROSITE" id="PS51900">
    <property type="entry name" value="CB"/>
    <property type="match status" value="1"/>
</dbReference>
<proteinExistence type="inferred from homology"/>
<comment type="caution">
    <text evidence="14">The sequence shown here is derived from an EMBL/GenBank/DDBJ whole genome shotgun (WGS) entry which is preliminary data.</text>
</comment>
<evidence type="ECO:0000256" key="3">
    <source>
        <dbReference type="ARBA" id="ARBA00015810"/>
    </source>
</evidence>
<dbReference type="AlphaFoldDB" id="A0A4R1HNR2"/>
<dbReference type="GO" id="GO:0003677">
    <property type="term" value="F:DNA binding"/>
    <property type="evidence" value="ECO:0007669"/>
    <property type="project" value="UniProtKB-UniRule"/>
</dbReference>
<evidence type="ECO:0000256" key="8">
    <source>
        <dbReference type="ARBA" id="ARBA00023125"/>
    </source>
</evidence>
<keyword evidence="7 11" id="KW-0229">DNA integration</keyword>
<evidence type="ECO:0000313" key="14">
    <source>
        <dbReference type="EMBL" id="TCK18912.1"/>
    </source>
</evidence>
<dbReference type="HAMAP" id="MF_01808">
    <property type="entry name" value="Recomb_XerC_XerD"/>
    <property type="match status" value="1"/>
</dbReference>
<dbReference type="GO" id="GO:0006313">
    <property type="term" value="P:DNA transposition"/>
    <property type="evidence" value="ECO:0007669"/>
    <property type="project" value="UniProtKB-UniRule"/>
</dbReference>
<comment type="similarity">
    <text evidence="2 11">Belongs to the 'phage' integrase family. XerD subfamily.</text>
</comment>
<evidence type="ECO:0000256" key="9">
    <source>
        <dbReference type="ARBA" id="ARBA00023172"/>
    </source>
</evidence>
<dbReference type="PROSITE" id="PS51898">
    <property type="entry name" value="TYR_RECOMBINASE"/>
    <property type="match status" value="1"/>
</dbReference>
<keyword evidence="8 11" id="KW-0238">DNA-binding</keyword>
<dbReference type="PANTHER" id="PTHR30349:SF90">
    <property type="entry name" value="TYROSINE RECOMBINASE XERD"/>
    <property type="match status" value="1"/>
</dbReference>
<dbReference type="InterPro" id="IPR011932">
    <property type="entry name" value="Recomb_XerD"/>
</dbReference>
<feature type="active site" evidence="11">
    <location>
        <position position="162"/>
    </location>
</feature>
<accession>A0A4R1HNR2</accession>
<dbReference type="Pfam" id="PF00589">
    <property type="entry name" value="Phage_integrase"/>
    <property type="match status" value="1"/>
</dbReference>
<dbReference type="CDD" id="cd00798">
    <property type="entry name" value="INT_XerDC_C"/>
    <property type="match status" value="1"/>
</dbReference>
<dbReference type="RefSeq" id="WP_132973120.1">
    <property type="nucleotide sequence ID" value="NZ_SMFX01000001.1"/>
</dbReference>
<keyword evidence="15" id="KW-1185">Reference proteome</keyword>
<dbReference type="Gene3D" id="1.10.150.130">
    <property type="match status" value="1"/>
</dbReference>
<dbReference type="NCBIfam" id="TIGR02225">
    <property type="entry name" value="recomb_XerD"/>
    <property type="match status" value="1"/>
</dbReference>
<dbReference type="GO" id="GO:0051301">
    <property type="term" value="P:cell division"/>
    <property type="evidence" value="ECO:0007669"/>
    <property type="project" value="UniProtKB-KW"/>
</dbReference>
<evidence type="ECO:0000259" key="13">
    <source>
        <dbReference type="PROSITE" id="PS51900"/>
    </source>
</evidence>